<dbReference type="Proteomes" id="UP000176611">
    <property type="component" value="Unassembled WGS sequence"/>
</dbReference>
<protein>
    <recommendedName>
        <fullName evidence="3">SIS domain-containing protein</fullName>
    </recommendedName>
</protein>
<feature type="domain" description="SIS" evidence="3">
    <location>
        <begin position="20"/>
        <end position="153"/>
    </location>
</feature>
<dbReference type="InterPro" id="IPR046348">
    <property type="entry name" value="SIS_dom_sf"/>
</dbReference>
<dbReference type="GO" id="GO:0005975">
    <property type="term" value="P:carbohydrate metabolic process"/>
    <property type="evidence" value="ECO:0007669"/>
    <property type="project" value="InterPro"/>
</dbReference>
<dbReference type="GO" id="GO:0004476">
    <property type="term" value="F:mannose-6-phosphate isomerase activity"/>
    <property type="evidence" value="ECO:0007669"/>
    <property type="project" value="InterPro"/>
</dbReference>
<comment type="similarity">
    <text evidence="1">Belongs to the PGI/PMI family.</text>
</comment>
<evidence type="ECO:0000313" key="4">
    <source>
        <dbReference type="EMBL" id="OGY68965.1"/>
    </source>
</evidence>
<dbReference type="InterPro" id="IPR019490">
    <property type="entry name" value="Glu6P/Mann6P_isomerase_C"/>
</dbReference>
<proteinExistence type="inferred from homology"/>
<dbReference type="Pfam" id="PF10432">
    <property type="entry name" value="bact-PGI_C"/>
    <property type="match status" value="1"/>
</dbReference>
<evidence type="ECO:0000256" key="2">
    <source>
        <dbReference type="ARBA" id="ARBA00023235"/>
    </source>
</evidence>
<accession>A0A1G1ZWU6</accession>
<organism evidence="4 5">
    <name type="scientific">Candidatus Harrisonbacteria bacterium RIFOXYD1_FULL_40_9</name>
    <dbReference type="NCBI Taxonomy" id="1798412"/>
    <lineage>
        <taxon>Bacteria</taxon>
        <taxon>Candidatus Harrisoniibacteriota</taxon>
    </lineage>
</organism>
<dbReference type="GO" id="GO:0097367">
    <property type="term" value="F:carbohydrate derivative binding"/>
    <property type="evidence" value="ECO:0007669"/>
    <property type="project" value="InterPro"/>
</dbReference>
<reference evidence="4 5" key="1">
    <citation type="journal article" date="2016" name="Nat. Commun.">
        <title>Thousands of microbial genomes shed light on interconnected biogeochemical processes in an aquifer system.</title>
        <authorList>
            <person name="Anantharaman K."/>
            <person name="Brown C.T."/>
            <person name="Hug L.A."/>
            <person name="Sharon I."/>
            <person name="Castelle C.J."/>
            <person name="Probst A.J."/>
            <person name="Thomas B.C."/>
            <person name="Singh A."/>
            <person name="Wilkins M.J."/>
            <person name="Karaoz U."/>
            <person name="Brodie E.L."/>
            <person name="Williams K.H."/>
            <person name="Hubbard S.S."/>
            <person name="Banfield J.F."/>
        </authorList>
    </citation>
    <scope>NUCLEOTIDE SEQUENCE [LARGE SCALE GENOMIC DNA]</scope>
</reference>
<evidence type="ECO:0000313" key="5">
    <source>
        <dbReference type="Proteomes" id="UP000176611"/>
    </source>
</evidence>
<keyword evidence="2" id="KW-0413">Isomerase</keyword>
<name>A0A1G1ZWU6_9BACT</name>
<dbReference type="EMBL" id="MHJO01000023">
    <property type="protein sequence ID" value="OGY68965.1"/>
    <property type="molecule type" value="Genomic_DNA"/>
</dbReference>
<dbReference type="GO" id="GO:0004347">
    <property type="term" value="F:glucose-6-phosphate isomerase activity"/>
    <property type="evidence" value="ECO:0007669"/>
    <property type="project" value="InterPro"/>
</dbReference>
<dbReference type="AlphaFoldDB" id="A0A1G1ZWU6"/>
<dbReference type="PROSITE" id="PS51464">
    <property type="entry name" value="SIS"/>
    <property type="match status" value="1"/>
</dbReference>
<sequence>MNNDEFRFKEQCEYVPVIENKEKLGNYTRFVVMGMGGSNIAAEFIKAVDPLCDITIHRDYGVPFYLKNDGNTLIVISSYSGNTEETLDAYRVAREKEFPIVVITQGGELLSWAQEDYVPYIALPHIVDHPRMAVILSLKALCACIKNTKALEEIKKCGTIDFKACEFKGRELAELLRDKVPLIWSSLRSKGIGYFWKIQCNETAKIPAFSNVLPEATHNEIEQWDNQKNHLVQDMYPIMLIDVHDDPRIVKRFEIVKALYEEHNITFSLIETKENEFLSSLIGLIAVGSCMAWNLGEYYAVDQRRVPLIENLKQQLKEK</sequence>
<comment type="caution">
    <text evidence="4">The sequence shown here is derived from an EMBL/GenBank/DDBJ whole genome shotgun (WGS) entry which is preliminary data.</text>
</comment>
<dbReference type="CDD" id="cd05637">
    <property type="entry name" value="SIS_PGI_PMI_2"/>
    <property type="match status" value="1"/>
</dbReference>
<evidence type="ECO:0000256" key="1">
    <source>
        <dbReference type="ARBA" id="ARBA00010523"/>
    </source>
</evidence>
<dbReference type="GO" id="GO:1901135">
    <property type="term" value="P:carbohydrate derivative metabolic process"/>
    <property type="evidence" value="ECO:0007669"/>
    <property type="project" value="InterPro"/>
</dbReference>
<dbReference type="Gene3D" id="3.40.50.10490">
    <property type="entry name" value="Glucose-6-phosphate isomerase like protein, domain 1"/>
    <property type="match status" value="2"/>
</dbReference>
<dbReference type="InterPro" id="IPR001347">
    <property type="entry name" value="SIS_dom"/>
</dbReference>
<evidence type="ECO:0000259" key="3">
    <source>
        <dbReference type="PROSITE" id="PS51464"/>
    </source>
</evidence>
<dbReference type="SUPFAM" id="SSF53697">
    <property type="entry name" value="SIS domain"/>
    <property type="match status" value="1"/>
</dbReference>
<gene>
    <name evidence="4" type="ORF">A2586_02990</name>
</gene>